<feature type="domain" description="ORC1/DEAH AAA+ ATPase" evidence="3">
    <location>
        <begin position="470"/>
        <end position="576"/>
    </location>
</feature>
<dbReference type="EMBL" id="BATL01000013">
    <property type="protein sequence ID" value="GAD74633.1"/>
    <property type="molecule type" value="Genomic_DNA"/>
</dbReference>
<dbReference type="STRING" id="1219077.VAZ01S_013_00400"/>
<dbReference type="RefSeq" id="WP_021708413.1">
    <property type="nucleotide sequence ID" value="NZ_BATL01000013.1"/>
</dbReference>
<feature type="transmembrane region" description="Helical" evidence="1">
    <location>
        <begin position="174"/>
        <end position="193"/>
    </location>
</feature>
<dbReference type="GO" id="GO:0016887">
    <property type="term" value="F:ATP hydrolysis activity"/>
    <property type="evidence" value="ECO:0007669"/>
    <property type="project" value="InterPro"/>
</dbReference>
<evidence type="ECO:0000313" key="4">
    <source>
        <dbReference type="EMBL" id="GAD74633.1"/>
    </source>
</evidence>
<comment type="caution">
    <text evidence="4">The sequence shown here is derived from an EMBL/GenBank/DDBJ whole genome shotgun (WGS) entry which is preliminary data.</text>
</comment>
<name>U3C855_9VIBR</name>
<evidence type="ECO:0000256" key="2">
    <source>
        <dbReference type="SAM" id="SignalP"/>
    </source>
</evidence>
<feature type="transmembrane region" description="Helical" evidence="1">
    <location>
        <begin position="298"/>
        <end position="315"/>
    </location>
</feature>
<keyword evidence="5" id="KW-1185">Reference proteome</keyword>
<dbReference type="SUPFAM" id="SSF52540">
    <property type="entry name" value="P-loop containing nucleoside triphosphate hydrolases"/>
    <property type="match status" value="1"/>
</dbReference>
<feature type="transmembrane region" description="Helical" evidence="1">
    <location>
        <begin position="321"/>
        <end position="344"/>
    </location>
</feature>
<feature type="signal peptide" evidence="2">
    <location>
        <begin position="1"/>
        <end position="21"/>
    </location>
</feature>
<reference evidence="4 5" key="1">
    <citation type="submission" date="2013-09" db="EMBL/GenBank/DDBJ databases">
        <title>Whole genome shotgun sequence of Vibrio azureus NBRC 104587.</title>
        <authorList>
            <person name="Isaki S."/>
            <person name="Hosoyama A."/>
            <person name="Numata M."/>
            <person name="Hashimoto M."/>
            <person name="Hosoyama Y."/>
            <person name="Tsuchikane K."/>
            <person name="Noguchi M."/>
            <person name="Hirakata S."/>
            <person name="Ichikawa N."/>
            <person name="Ohji S."/>
            <person name="Yamazoe A."/>
            <person name="Fujita N."/>
        </authorList>
    </citation>
    <scope>NUCLEOTIDE SEQUENCE [LARGE SCALE GENOMIC DNA]</scope>
    <source>
        <strain evidence="4 5">NBRC 104587</strain>
    </source>
</reference>
<dbReference type="eggNOG" id="COG1474">
    <property type="taxonomic scope" value="Bacteria"/>
</dbReference>
<evidence type="ECO:0000256" key="1">
    <source>
        <dbReference type="SAM" id="Phobius"/>
    </source>
</evidence>
<proteinExistence type="predicted"/>
<dbReference type="Gene3D" id="3.40.50.300">
    <property type="entry name" value="P-loop containing nucleotide triphosphate hydrolases"/>
    <property type="match status" value="1"/>
</dbReference>
<gene>
    <name evidence="4" type="ORF">VAZ01S_013_00400</name>
</gene>
<evidence type="ECO:0000313" key="5">
    <source>
        <dbReference type="Proteomes" id="UP000016567"/>
    </source>
</evidence>
<organism evidence="4 5">
    <name type="scientific">Vibrio azureus NBRC 104587</name>
    <dbReference type="NCBI Taxonomy" id="1219077"/>
    <lineage>
        <taxon>Bacteria</taxon>
        <taxon>Pseudomonadati</taxon>
        <taxon>Pseudomonadota</taxon>
        <taxon>Gammaproteobacteria</taxon>
        <taxon>Vibrionales</taxon>
        <taxon>Vibrionaceae</taxon>
        <taxon>Vibrio</taxon>
    </lineage>
</organism>
<keyword evidence="1" id="KW-0472">Membrane</keyword>
<dbReference type="Proteomes" id="UP000016567">
    <property type="component" value="Unassembled WGS sequence"/>
</dbReference>
<dbReference type="InterPro" id="IPR049945">
    <property type="entry name" value="AAA_22"/>
</dbReference>
<keyword evidence="2" id="KW-0732">Signal</keyword>
<dbReference type="Pfam" id="PF13401">
    <property type="entry name" value="AAA_22"/>
    <property type="match status" value="1"/>
</dbReference>
<protein>
    <recommendedName>
        <fullName evidence="3">ORC1/DEAH AAA+ ATPase domain-containing protein</fullName>
    </recommendedName>
</protein>
<sequence length="781" mass="90443">MPFATHALFWVLLMFIPPTQAMEDYEFQYKPQPLPIAQDIAQKVTDLPELAFISPQDQQTVNHLLRIVIEQLQKQTEAFSKQLSHYHNVNNEQDWQTIQLRYLTINSLSRSKEKLLTFATAQTRERLTGFGPLGVTQFKQEWYQTRLNFEYLILFQIRSFKLLGQQMVISPIPVIWSSVKVLFIFAILFWWLSNSKRMTDLFRQRHLNEVISPPVWVRLVWYICRANKAIAWLIALILSIRVLSQLPSLQHLSIFEIFTWWILGGAIIINIILEFTARNVRGAGPKTLKLCLITIRRYIWSIIIAGVILQISMQTLGKGTIYSWISSVVFVWFVLITLAVLRLWRETVFQAADKVVEQPALVSWAQAHKKRFFISLFCTAITAVWLLFTQLKYRLITLLSKYTLFSQALAYLFRIEVSKQTNTKGNDATLVRIRGERTFDYIQPGHPNSTLVSYAADEIKQISKYVLTDGPAVCVVTGERGIGTTTFLHTLLGKVKNAEPIYLNCTHGGYNDFITDLAAALGLAENVTEQQILSFLRESDTVYLIAVDNAQRLVKPTVGGLESLIKLTNLLRRSKLNHRVIIAIEKSSWRFVDRARGERLLFDWISVMPKWNEKQLADLFDSRINQEQTHQLSFVGLVVPKQWAQEDITEEERAKQGFYRILWHYSDGNPTVALRFFRLSLRQDKETQEVVVRLFHAPESQELEKMPKPMLAVLRSIVQLEVASPEELSECTQLSVAEVIGTLRYFQSRGFIEWNKDKARVSDHWFRHITNVLDRQHLLVK</sequence>
<evidence type="ECO:0000259" key="3">
    <source>
        <dbReference type="Pfam" id="PF13401"/>
    </source>
</evidence>
<dbReference type="AlphaFoldDB" id="U3C855"/>
<feature type="transmembrane region" description="Helical" evidence="1">
    <location>
        <begin position="258"/>
        <end position="277"/>
    </location>
</feature>
<feature type="transmembrane region" description="Helical" evidence="1">
    <location>
        <begin position="372"/>
        <end position="389"/>
    </location>
</feature>
<keyword evidence="1" id="KW-1133">Transmembrane helix</keyword>
<feature type="chain" id="PRO_5004640895" description="ORC1/DEAH AAA+ ATPase domain-containing protein" evidence="2">
    <location>
        <begin position="22"/>
        <end position="781"/>
    </location>
</feature>
<keyword evidence="1" id="KW-0812">Transmembrane</keyword>
<accession>U3C855</accession>
<dbReference type="InterPro" id="IPR027417">
    <property type="entry name" value="P-loop_NTPase"/>
</dbReference>